<name>A0A0C3S2T6_PHLG1</name>
<dbReference type="SUPFAM" id="SSF52047">
    <property type="entry name" value="RNI-like"/>
    <property type="match status" value="1"/>
</dbReference>
<evidence type="ECO:0008006" key="3">
    <source>
        <dbReference type="Google" id="ProtNLM"/>
    </source>
</evidence>
<protein>
    <recommendedName>
        <fullName evidence="3">F-box domain-containing protein</fullName>
    </recommendedName>
</protein>
<dbReference type="AlphaFoldDB" id="A0A0C3S2T6"/>
<dbReference type="HOGENOM" id="CLU_036316_4_1_1"/>
<dbReference type="EMBL" id="KN840463">
    <property type="protein sequence ID" value="KIP09701.1"/>
    <property type="molecule type" value="Genomic_DNA"/>
</dbReference>
<proteinExistence type="predicted"/>
<dbReference type="Gene3D" id="3.80.10.10">
    <property type="entry name" value="Ribonuclease Inhibitor"/>
    <property type="match status" value="1"/>
</dbReference>
<accession>A0A0C3S2T6</accession>
<dbReference type="OrthoDB" id="2788229at2759"/>
<dbReference type="STRING" id="745531.A0A0C3S2T6"/>
<dbReference type="Proteomes" id="UP000053257">
    <property type="component" value="Unassembled WGS sequence"/>
</dbReference>
<evidence type="ECO:0000313" key="2">
    <source>
        <dbReference type="Proteomes" id="UP000053257"/>
    </source>
</evidence>
<evidence type="ECO:0000313" key="1">
    <source>
        <dbReference type="EMBL" id="KIP09701.1"/>
    </source>
</evidence>
<gene>
    <name evidence="1" type="ORF">PHLGIDRAFT_126137</name>
</gene>
<sequence>MNAEHQRAAIPQELIDKIIDEVHDHRKSLKACALVSWAWLPRSRVHLHRTITLYHQNCRIHPSQTASISTLLSLSAISEYTEELLLEAKTDYGLHQPNRQNDIDNGELFWRALARFAHVKTLGMTRLFWVSHSLENKNRLCAAFSSVTNLDVYMSDFADAREFLSLLTAFPLLTRLRVERVFWAKSAAAWYEASGSDPSSYRALPPDRVPGAALRHLQVQHCDVLMMADIAEWLVLLPNPRIETLHLSPPDGDDFEALPLYFSAIGTNLKHLTLALEFSINANRLRQAVAGLEANTRLQSLTLLANYGFGRKFVKAASVFWQCVLAILTEIATDHLHTIRFECQPEDLEDPAALEADGLLARSTFRSLSSVVLVFTSVEEYTHERLGDMANAALPQTAARGTLNVLYV</sequence>
<keyword evidence="2" id="KW-1185">Reference proteome</keyword>
<organism evidence="1 2">
    <name type="scientific">Phlebiopsis gigantea (strain 11061_1 CR5-6)</name>
    <name type="common">White-rot fungus</name>
    <name type="synonym">Peniophora gigantea</name>
    <dbReference type="NCBI Taxonomy" id="745531"/>
    <lineage>
        <taxon>Eukaryota</taxon>
        <taxon>Fungi</taxon>
        <taxon>Dikarya</taxon>
        <taxon>Basidiomycota</taxon>
        <taxon>Agaricomycotina</taxon>
        <taxon>Agaricomycetes</taxon>
        <taxon>Polyporales</taxon>
        <taxon>Phanerochaetaceae</taxon>
        <taxon>Phlebiopsis</taxon>
    </lineage>
</organism>
<dbReference type="InterPro" id="IPR032675">
    <property type="entry name" value="LRR_dom_sf"/>
</dbReference>
<reference evidence="1 2" key="1">
    <citation type="journal article" date="2014" name="PLoS Genet.">
        <title>Analysis of the Phlebiopsis gigantea genome, transcriptome and secretome provides insight into its pioneer colonization strategies of wood.</title>
        <authorList>
            <person name="Hori C."/>
            <person name="Ishida T."/>
            <person name="Igarashi K."/>
            <person name="Samejima M."/>
            <person name="Suzuki H."/>
            <person name="Master E."/>
            <person name="Ferreira P."/>
            <person name="Ruiz-Duenas F.J."/>
            <person name="Held B."/>
            <person name="Canessa P."/>
            <person name="Larrondo L.F."/>
            <person name="Schmoll M."/>
            <person name="Druzhinina I.S."/>
            <person name="Kubicek C.P."/>
            <person name="Gaskell J.A."/>
            <person name="Kersten P."/>
            <person name="St John F."/>
            <person name="Glasner J."/>
            <person name="Sabat G."/>
            <person name="Splinter BonDurant S."/>
            <person name="Syed K."/>
            <person name="Yadav J."/>
            <person name="Mgbeahuruike A.C."/>
            <person name="Kovalchuk A."/>
            <person name="Asiegbu F.O."/>
            <person name="Lackner G."/>
            <person name="Hoffmeister D."/>
            <person name="Rencoret J."/>
            <person name="Gutierrez A."/>
            <person name="Sun H."/>
            <person name="Lindquist E."/>
            <person name="Barry K."/>
            <person name="Riley R."/>
            <person name="Grigoriev I.V."/>
            <person name="Henrissat B."/>
            <person name="Kues U."/>
            <person name="Berka R.M."/>
            <person name="Martinez A.T."/>
            <person name="Covert S.F."/>
            <person name="Blanchette R.A."/>
            <person name="Cullen D."/>
        </authorList>
    </citation>
    <scope>NUCLEOTIDE SEQUENCE [LARGE SCALE GENOMIC DNA]</scope>
    <source>
        <strain evidence="1 2">11061_1 CR5-6</strain>
    </source>
</reference>